<keyword evidence="1" id="KW-0175">Coiled coil</keyword>
<protein>
    <submittedName>
        <fullName evidence="3">Uncharacterized protein</fullName>
    </submittedName>
</protein>
<dbReference type="InParanoid" id="D8LH24"/>
<feature type="compositionally biased region" description="Basic and acidic residues" evidence="2">
    <location>
        <begin position="239"/>
        <end position="248"/>
    </location>
</feature>
<feature type="compositionally biased region" description="Low complexity" evidence="2">
    <location>
        <begin position="181"/>
        <end position="200"/>
    </location>
</feature>
<evidence type="ECO:0000313" key="4">
    <source>
        <dbReference type="Proteomes" id="UP000002630"/>
    </source>
</evidence>
<feature type="coiled-coil region" evidence="1">
    <location>
        <begin position="71"/>
        <end position="105"/>
    </location>
</feature>
<proteinExistence type="predicted"/>
<feature type="compositionally biased region" description="Low complexity" evidence="2">
    <location>
        <begin position="687"/>
        <end position="699"/>
    </location>
</feature>
<dbReference type="EMBL" id="FN649741">
    <property type="protein sequence ID" value="CBN75877.1"/>
    <property type="molecule type" value="Genomic_DNA"/>
</dbReference>
<dbReference type="eggNOG" id="ENOG502S90U">
    <property type="taxonomic scope" value="Eukaryota"/>
</dbReference>
<feature type="compositionally biased region" description="Polar residues" evidence="2">
    <location>
        <begin position="318"/>
        <end position="340"/>
    </location>
</feature>
<gene>
    <name evidence="3" type="ORF">Esi_0186_0027</name>
</gene>
<dbReference type="OrthoDB" id="48653at2759"/>
<evidence type="ECO:0000313" key="3">
    <source>
        <dbReference type="EMBL" id="CBN75877.1"/>
    </source>
</evidence>
<evidence type="ECO:0000256" key="2">
    <source>
        <dbReference type="SAM" id="MobiDB-lite"/>
    </source>
</evidence>
<organism evidence="3 4">
    <name type="scientific">Ectocarpus siliculosus</name>
    <name type="common">Brown alga</name>
    <name type="synonym">Conferva siliculosa</name>
    <dbReference type="NCBI Taxonomy" id="2880"/>
    <lineage>
        <taxon>Eukaryota</taxon>
        <taxon>Sar</taxon>
        <taxon>Stramenopiles</taxon>
        <taxon>Ochrophyta</taxon>
        <taxon>PX clade</taxon>
        <taxon>Phaeophyceae</taxon>
        <taxon>Ectocarpales</taxon>
        <taxon>Ectocarpaceae</taxon>
        <taxon>Ectocarpus</taxon>
    </lineage>
</organism>
<accession>D8LH24</accession>
<dbReference type="Proteomes" id="UP000002630">
    <property type="component" value="Linkage Group LG16"/>
</dbReference>
<feature type="compositionally biased region" description="Acidic residues" evidence="2">
    <location>
        <begin position="397"/>
        <end position="413"/>
    </location>
</feature>
<dbReference type="EMBL" id="FN648333">
    <property type="protein sequence ID" value="CBN75877.1"/>
    <property type="molecule type" value="Genomic_DNA"/>
</dbReference>
<name>D8LH24_ECTSI</name>
<sequence length="728" mass="77840">MYMYLVRMVIYIRPSSPVQDLDHLLRLDAANVGAEVEDKRQRSERLLSKAGNGQLRAVRKKAGDGAAVDTVKDAQALREKARSLLKDAEVKKKLSKEEAKELENDLLKDINTQFGTRNENFALDVYERRCGTEVICSNERILVWPFPGSKISGDGVPDRALDPPPELSQGWTKRGSRRGSGRSSSAAEPALPASAAPERAGQGPKGQGQVISSTRCSDDPVDDAAGSAGSNGNGSGVKRPTEGKREESSPGFAARLRRGSCLPQKAAPSPATVMMTESMTDGDDATARAQQEECRRGSMAETLPPAVAMTETEDKRSSMTSTNGGSTAIASEGSNFGSIYSASGTTPPPPAAAAAAVATATAPGATKTKAGLMNLETFGGDAVYAWGEGPAEPSEPKEEDEAVAEEEEPEEQEWSVWARDTEAVNPPPSEVGPQDAGNGSAAGMEEEPARGAAGWGSKTMRERRKEACFVVVGAVDGVAEEVTDAPEDAESWETRRVVVEVKNRMYKATNPPPLYDQIQLVTYMLMIGASVGDLVQFVKTTTAGRGNGKREVPRKEAPTAVTATADDVLVSRVELDCRTYRHRKHWGQVVLPRLYEFARMVYRFRGDDLLRWRYLLATPEEQRDMLVECCPYLDSVIPRAPATAAAAAAAVPPSLPSPTPGAPKTGLKATGLDGGGAVSGNAPVDTPGSVPGASAPGAAETESKNGGEAKGFLNLWEMWRKRWQRRRR</sequence>
<feature type="region of interest" description="Disordered" evidence="2">
    <location>
        <begin position="154"/>
        <end position="351"/>
    </location>
</feature>
<dbReference type="AlphaFoldDB" id="D8LH24"/>
<reference evidence="3 4" key="1">
    <citation type="journal article" date="2010" name="Nature">
        <title>The Ectocarpus genome and the independent evolution of multicellularity in brown algae.</title>
        <authorList>
            <person name="Cock J.M."/>
            <person name="Sterck L."/>
            <person name="Rouze P."/>
            <person name="Scornet D."/>
            <person name="Allen A.E."/>
            <person name="Amoutzias G."/>
            <person name="Anthouard V."/>
            <person name="Artiguenave F."/>
            <person name="Aury J.M."/>
            <person name="Badger J.H."/>
            <person name="Beszteri B."/>
            <person name="Billiau K."/>
            <person name="Bonnet E."/>
            <person name="Bothwell J.H."/>
            <person name="Bowler C."/>
            <person name="Boyen C."/>
            <person name="Brownlee C."/>
            <person name="Carrano C.J."/>
            <person name="Charrier B."/>
            <person name="Cho G.Y."/>
            <person name="Coelho S.M."/>
            <person name="Collen J."/>
            <person name="Corre E."/>
            <person name="Da Silva C."/>
            <person name="Delage L."/>
            <person name="Delaroque N."/>
            <person name="Dittami S.M."/>
            <person name="Doulbeau S."/>
            <person name="Elias M."/>
            <person name="Farnham G."/>
            <person name="Gachon C.M."/>
            <person name="Gschloessl B."/>
            <person name="Heesch S."/>
            <person name="Jabbari K."/>
            <person name="Jubin C."/>
            <person name="Kawai H."/>
            <person name="Kimura K."/>
            <person name="Kloareg B."/>
            <person name="Kupper F.C."/>
            <person name="Lang D."/>
            <person name="Le Bail A."/>
            <person name="Leblanc C."/>
            <person name="Lerouge P."/>
            <person name="Lohr M."/>
            <person name="Lopez P.J."/>
            <person name="Martens C."/>
            <person name="Maumus F."/>
            <person name="Michel G."/>
            <person name="Miranda-Saavedra D."/>
            <person name="Morales J."/>
            <person name="Moreau H."/>
            <person name="Motomura T."/>
            <person name="Nagasato C."/>
            <person name="Napoli C.A."/>
            <person name="Nelson D.R."/>
            <person name="Nyvall-Collen P."/>
            <person name="Peters A.F."/>
            <person name="Pommier C."/>
            <person name="Potin P."/>
            <person name="Poulain J."/>
            <person name="Quesneville H."/>
            <person name="Read B."/>
            <person name="Rensing S.A."/>
            <person name="Ritter A."/>
            <person name="Rousvoal S."/>
            <person name="Samanta M."/>
            <person name="Samson G."/>
            <person name="Schroeder D.C."/>
            <person name="Segurens B."/>
            <person name="Strittmatter M."/>
            <person name="Tonon T."/>
            <person name="Tregear J.W."/>
            <person name="Valentin K."/>
            <person name="von Dassow P."/>
            <person name="Yamagishi T."/>
            <person name="Van de Peer Y."/>
            <person name="Wincker P."/>
        </authorList>
    </citation>
    <scope>NUCLEOTIDE SEQUENCE [LARGE SCALE GENOMIC DNA]</scope>
    <source>
        <strain evidence="4">Ec32 / CCAP1310/4</strain>
    </source>
</reference>
<feature type="region of interest" description="Disordered" evidence="2">
    <location>
        <begin position="387"/>
        <end position="458"/>
    </location>
</feature>
<keyword evidence="4" id="KW-1185">Reference proteome</keyword>
<evidence type="ECO:0000256" key="1">
    <source>
        <dbReference type="SAM" id="Coils"/>
    </source>
</evidence>
<feature type="region of interest" description="Disordered" evidence="2">
    <location>
        <begin position="650"/>
        <end position="711"/>
    </location>
</feature>